<dbReference type="PANTHER" id="PTHR12029:SF11">
    <property type="entry name" value="METHYLTRANSFERASE TARBP1-RELATED"/>
    <property type="match status" value="1"/>
</dbReference>
<dbReference type="Gene3D" id="3.40.1280.10">
    <property type="match status" value="1"/>
</dbReference>
<dbReference type="Proteomes" id="UP001652661">
    <property type="component" value="Chromosome 3R"/>
</dbReference>
<organism evidence="4 5">
    <name type="scientific">Drosophila kikkawai</name>
    <name type="common">Fruit fly</name>
    <dbReference type="NCBI Taxonomy" id="30033"/>
    <lineage>
        <taxon>Eukaryota</taxon>
        <taxon>Metazoa</taxon>
        <taxon>Ecdysozoa</taxon>
        <taxon>Arthropoda</taxon>
        <taxon>Hexapoda</taxon>
        <taxon>Insecta</taxon>
        <taxon>Pterygota</taxon>
        <taxon>Neoptera</taxon>
        <taxon>Endopterygota</taxon>
        <taxon>Diptera</taxon>
        <taxon>Brachycera</taxon>
        <taxon>Muscomorpha</taxon>
        <taxon>Ephydroidea</taxon>
        <taxon>Drosophilidae</taxon>
        <taxon>Drosophila</taxon>
        <taxon>Sophophora</taxon>
    </lineage>
</organism>
<keyword evidence="1" id="KW-0489">Methyltransferase</keyword>
<gene>
    <name evidence="5" type="primary">LOC121501843</name>
</gene>
<feature type="domain" description="tRNA/rRNA methyltransferase SpoU type" evidence="3">
    <location>
        <begin position="951"/>
        <end position="1069"/>
    </location>
</feature>
<proteinExistence type="predicted"/>
<dbReference type="RefSeq" id="XP_041630265.2">
    <property type="nucleotide sequence ID" value="XM_041774331.2"/>
</dbReference>
<reference evidence="5" key="1">
    <citation type="submission" date="2025-08" db="UniProtKB">
        <authorList>
            <consortium name="RefSeq"/>
        </authorList>
    </citation>
    <scope>IDENTIFICATION</scope>
    <source>
        <strain evidence="5">14028-0561.14</strain>
        <tissue evidence="5">Whole fly</tissue>
    </source>
</reference>
<dbReference type="InterPro" id="IPR001537">
    <property type="entry name" value="SpoU_MeTrfase"/>
</dbReference>
<keyword evidence="2" id="KW-0808">Transferase</keyword>
<name>A0ABM3C497_DROKI</name>
<keyword evidence="4" id="KW-1185">Reference proteome</keyword>
<evidence type="ECO:0000313" key="4">
    <source>
        <dbReference type="Proteomes" id="UP001652661"/>
    </source>
</evidence>
<sequence>MDFNAEIQCLQRGVAERDELLCELVEILRDHEPGLKRVLQSIYTLVQDNLLCSTQLVHKVILAVISGSQEEASERRRLLARALVCVQLQLRRIPADDGALVLQELLARASDDVHPYAGQILEHLFSDFVRVLGADCFLRLLDATRTILLSKEPQDRKSSYFLISKIQRMCEIDGEHSEALLNGLQCSAQQWIAFAVIVSVLEEQDPNLIGGTLETQLPQLQLMCSDLGERWLAWLRTICIRLLQEDRVQVLRKTLEYFLSHLSVEHLCRLGLLPEFLMATNRSQLFNYEDDNCLNEEQVKQFVAKGNVELLLEALVVVSWENVPLLVWILSLKSEQVESVPKELFIKLCLKVQTIDNSLLQNGARIHLMLIFKDTIDCFSLRDYMVCMESLFNKGDPLRDSQRLQDKIANCTDFEEHIDCFNQRSFDIFFRYIIFDNWQPSLSHTLCSKMGNLPKHKHGFLRFVFITKHDKLFTNFYRKFYNVDTSLLQTGKSLEEIQVHLLDRLDCQTDEETSFLKARCVDLFTLNLDSWGQLEELNLDPLELMEQGTYDTIFALARLLKSHRKRVTDETVLPALMSRIKFEDDLKNVVDYAYKNLTEEEFESVTINIIIQKKSVCLPDEKLSISLFLKLLLYGEPTTGMARIEEAYAYNTLHFVESSAGVRYNTLLHLEEYTNYQMKSQVFKELLRINGKLSIEHPQYTENSKVHRQKMRIASALIELRRYCDDPKSLETLLLPNDQLGINIMHEFLVGDCVKNIDWALDALPNLEPRQQESYLSIAYIFISKNLEKLNKKNKLSEIFSLLLPFIMGSTRSTRILAQLILHKLAVKCKEKSFCIHLAEVLVQKVEKSLGEKLPDLQSDPRLWLAELTMDYDMSDCILYITNPPFDEIGTRFSSSTHGRQYNRFKKIGQAFAASKLASSGEVAPPQTRSEGLTLPPTDANNSGKAAGLELILVASLLGGEINFPALRRTCEKFGFHSLVVADESHLAEASSGNLSIVKVKSENLVEFILAKQAEGYKAVSSKGSAGTPKFDHFEFPKKCILVLGHENNGIPINVAGVLDYVVEIPQFGFLDTNFGASLLIWEFFKQHCA</sequence>
<evidence type="ECO:0000313" key="5">
    <source>
        <dbReference type="RefSeq" id="XP_041630265.2"/>
    </source>
</evidence>
<protein>
    <recommendedName>
        <fullName evidence="3">tRNA/rRNA methyltransferase SpoU type domain-containing protein</fullName>
    </recommendedName>
</protein>
<dbReference type="InterPro" id="IPR029026">
    <property type="entry name" value="tRNA_m1G_MTases_N"/>
</dbReference>
<dbReference type="SUPFAM" id="SSF75217">
    <property type="entry name" value="alpha/beta knot"/>
    <property type="match status" value="1"/>
</dbReference>
<dbReference type="Pfam" id="PF00588">
    <property type="entry name" value="SpoU_methylase"/>
    <property type="match status" value="1"/>
</dbReference>
<dbReference type="PANTHER" id="PTHR12029">
    <property type="entry name" value="RNA METHYLTRANSFERASE"/>
    <property type="match status" value="1"/>
</dbReference>
<accession>A0ABM3C497</accession>
<evidence type="ECO:0000256" key="1">
    <source>
        <dbReference type="ARBA" id="ARBA00022603"/>
    </source>
</evidence>
<dbReference type="InterPro" id="IPR029028">
    <property type="entry name" value="Alpha/beta_knot_MTases"/>
</dbReference>
<evidence type="ECO:0000259" key="3">
    <source>
        <dbReference type="Pfam" id="PF00588"/>
    </source>
</evidence>
<dbReference type="GeneID" id="121501843"/>
<dbReference type="InterPro" id="IPR045330">
    <property type="entry name" value="TRM3/TARBP1"/>
</dbReference>
<evidence type="ECO:0000256" key="2">
    <source>
        <dbReference type="ARBA" id="ARBA00022679"/>
    </source>
</evidence>